<dbReference type="AlphaFoldDB" id="A0A178T8L6"/>
<feature type="compositionally biased region" description="Basic and acidic residues" evidence="1">
    <location>
        <begin position="49"/>
        <end position="64"/>
    </location>
</feature>
<accession>A0A178T8L6</accession>
<feature type="compositionally biased region" description="Acidic residues" evidence="1">
    <location>
        <begin position="35"/>
        <end position="48"/>
    </location>
</feature>
<evidence type="ECO:0000256" key="1">
    <source>
        <dbReference type="SAM" id="MobiDB-lite"/>
    </source>
</evidence>
<reference evidence="4 6" key="1">
    <citation type="submission" date="2016-03" db="EMBL/GenBank/DDBJ databases">
        <title>Spore heat resistance.</title>
        <authorList>
            <person name="Boekhorst J."/>
            <person name="Berendsen E.M."/>
            <person name="Wells-Bennik M.H."/>
            <person name="Kuipers O.P."/>
        </authorList>
    </citation>
    <scope>NUCLEOTIDE SEQUENCE [LARGE SCALE GENOMIC DNA]</scope>
    <source>
        <strain evidence="4 6">AF16</strain>
    </source>
</reference>
<dbReference type="Proteomes" id="UP000078336">
    <property type="component" value="Unassembled WGS sequence"/>
</dbReference>
<organism evidence="4 6">
    <name type="scientific">Anoxybacillus flavithermus</name>
    <dbReference type="NCBI Taxonomy" id="33934"/>
    <lineage>
        <taxon>Bacteria</taxon>
        <taxon>Bacillati</taxon>
        <taxon>Bacillota</taxon>
        <taxon>Bacilli</taxon>
        <taxon>Bacillales</taxon>
        <taxon>Anoxybacillaceae</taxon>
        <taxon>Anoxybacillus</taxon>
    </lineage>
</organism>
<feature type="signal peptide" evidence="2">
    <location>
        <begin position="1"/>
        <end position="27"/>
    </location>
</feature>
<keyword evidence="6" id="KW-1185">Reference proteome</keyword>
<dbReference type="Pfam" id="PF07833">
    <property type="entry name" value="Cu_amine_oxidN1"/>
    <property type="match status" value="1"/>
</dbReference>
<evidence type="ECO:0000256" key="2">
    <source>
        <dbReference type="SAM" id="SignalP"/>
    </source>
</evidence>
<feature type="domain" description="Copper amine oxidase-like N-terminal" evidence="3">
    <location>
        <begin position="137"/>
        <end position="226"/>
    </location>
</feature>
<proteinExistence type="predicted"/>
<feature type="chain" id="PRO_5009822661" evidence="2">
    <location>
        <begin position="28"/>
        <end position="228"/>
    </location>
</feature>
<dbReference type="RefSeq" id="WP_004889558.1">
    <property type="nucleotide sequence ID" value="NZ_CP021838.1"/>
</dbReference>
<sequence length="228" mass="27225">MRKFILILSLCFLFVTAYSINSLFALADDDEYEERMEEYDHEDENDHYDEERYEHEEEERHKYEMEDEHDEEFGREDKRNQNAQQKPIVIKQEYWYKWSRSTDIPEKYAETPISSEKTVPIQFQEKEPLYTNVIPMKGQLFVPLEETAQYLGASVILYPASKIAEIQLNDKLLIVKNGSRAVYENMKKTPMPHPIFEKNEKLYIPISVLTNGLGFQVTWKNQQIFVYE</sequence>
<dbReference type="SUPFAM" id="SSF55383">
    <property type="entry name" value="Copper amine oxidase, domain N"/>
    <property type="match status" value="1"/>
</dbReference>
<protein>
    <submittedName>
        <fullName evidence="5">Copper amine oxidase N-terminal domain-containing protein</fullName>
    </submittedName>
</protein>
<dbReference type="InterPro" id="IPR012854">
    <property type="entry name" value="Cu_amine_oxidase-like_N"/>
</dbReference>
<dbReference type="Gene3D" id="3.30.457.10">
    <property type="entry name" value="Copper amine oxidase-like, N-terminal domain"/>
    <property type="match status" value="1"/>
</dbReference>
<evidence type="ECO:0000313" key="7">
    <source>
        <dbReference type="Proteomes" id="UP000286434"/>
    </source>
</evidence>
<evidence type="ECO:0000313" key="6">
    <source>
        <dbReference type="Proteomes" id="UP000078336"/>
    </source>
</evidence>
<dbReference type="EMBL" id="LUCQ01000163">
    <property type="protein sequence ID" value="OAO76401.1"/>
    <property type="molecule type" value="Genomic_DNA"/>
</dbReference>
<comment type="caution">
    <text evidence="4">The sequence shown here is derived from an EMBL/GenBank/DDBJ whole genome shotgun (WGS) entry which is preliminary data.</text>
</comment>
<feature type="compositionally biased region" description="Acidic residues" evidence="1">
    <location>
        <begin position="65"/>
        <end position="74"/>
    </location>
</feature>
<reference evidence="5 7" key="2">
    <citation type="submission" date="2019-01" db="EMBL/GenBank/DDBJ databases">
        <title>Anoxybacillus flavithermus in powdered infant formula.</title>
        <authorList>
            <person name="Rhee M.S."/>
            <person name="Choi I.-G."/>
            <person name="Cho T.J."/>
            <person name="Park B."/>
        </authorList>
    </citation>
    <scope>NUCLEOTIDE SEQUENCE [LARGE SCALE GENOMIC DNA]</scope>
    <source>
        <strain evidence="5 7">FHS-PPAM212</strain>
    </source>
</reference>
<dbReference type="Proteomes" id="UP000286434">
    <property type="component" value="Unassembled WGS sequence"/>
</dbReference>
<gene>
    <name evidence="5" type="ORF">EA138_02040</name>
    <name evidence="4" type="ORF">TAF16_2590</name>
</gene>
<dbReference type="InterPro" id="IPR036582">
    <property type="entry name" value="Mao_N_sf"/>
</dbReference>
<dbReference type="EMBL" id="SBBW01000004">
    <property type="protein sequence ID" value="RWU15911.1"/>
    <property type="molecule type" value="Genomic_DNA"/>
</dbReference>
<keyword evidence="2" id="KW-0732">Signal</keyword>
<dbReference type="OrthoDB" id="2732647at2"/>
<evidence type="ECO:0000313" key="4">
    <source>
        <dbReference type="EMBL" id="OAO76401.1"/>
    </source>
</evidence>
<feature type="region of interest" description="Disordered" evidence="1">
    <location>
        <begin position="35"/>
        <end position="82"/>
    </location>
</feature>
<evidence type="ECO:0000313" key="5">
    <source>
        <dbReference type="EMBL" id="RWU15911.1"/>
    </source>
</evidence>
<name>A0A178T8L6_9BACL</name>
<dbReference type="PATRIC" id="fig|33934.6.peg.2272"/>
<evidence type="ECO:0000259" key="3">
    <source>
        <dbReference type="Pfam" id="PF07833"/>
    </source>
</evidence>